<name>A0ACB7J5E2_PLECO</name>
<organism evidence="1 2">
    <name type="scientific">Pleurotus cornucopiae</name>
    <name type="common">Cornucopia mushroom</name>
    <dbReference type="NCBI Taxonomy" id="5321"/>
    <lineage>
        <taxon>Eukaryota</taxon>
        <taxon>Fungi</taxon>
        <taxon>Dikarya</taxon>
        <taxon>Basidiomycota</taxon>
        <taxon>Agaricomycotina</taxon>
        <taxon>Agaricomycetes</taxon>
        <taxon>Agaricomycetidae</taxon>
        <taxon>Agaricales</taxon>
        <taxon>Pleurotineae</taxon>
        <taxon>Pleurotaceae</taxon>
        <taxon>Pleurotus</taxon>
    </lineage>
</organism>
<evidence type="ECO:0000313" key="1">
    <source>
        <dbReference type="EMBL" id="KAG9225181.1"/>
    </source>
</evidence>
<proteinExistence type="predicted"/>
<comment type="caution">
    <text evidence="1">The sequence shown here is derived from an EMBL/GenBank/DDBJ whole genome shotgun (WGS) entry which is preliminary data.</text>
</comment>
<protein>
    <submittedName>
        <fullName evidence="1">Uncharacterized protein</fullName>
    </submittedName>
</protein>
<accession>A0ACB7J5E2</accession>
<reference evidence="1 2" key="1">
    <citation type="journal article" date="2021" name="Appl. Environ. Microbiol.">
        <title>Genetic linkage and physical mapping for an oyster mushroom Pleurotus cornucopiae and QTL analysis for the trait cap color.</title>
        <authorList>
            <person name="Zhang Y."/>
            <person name="Gao W."/>
            <person name="Sonnenberg A."/>
            <person name="Chen Q."/>
            <person name="Zhang J."/>
            <person name="Huang C."/>
        </authorList>
    </citation>
    <scope>NUCLEOTIDE SEQUENCE [LARGE SCALE GENOMIC DNA]</scope>
    <source>
        <strain evidence="1">CCMSSC00406</strain>
    </source>
</reference>
<dbReference type="Proteomes" id="UP000824881">
    <property type="component" value="Unassembled WGS sequence"/>
</dbReference>
<evidence type="ECO:0000313" key="2">
    <source>
        <dbReference type="Proteomes" id="UP000824881"/>
    </source>
</evidence>
<dbReference type="EMBL" id="WQMT02000003">
    <property type="protein sequence ID" value="KAG9225181.1"/>
    <property type="molecule type" value="Genomic_DNA"/>
</dbReference>
<gene>
    <name evidence="1" type="ORF">CCMSSC00406_0007408</name>
</gene>
<keyword evidence="2" id="KW-1185">Reference proteome</keyword>
<sequence>MASKKSDDLKNIIIVGGGAVGTTLARTLSAKINASTHHIVLVDPRPFQVVLPVSLRFLTSDRDNLQETTLPSYDKLFVDGTGTFVEGKVATIQKGDRKGGSVTLENGEIIAFEYLVLATGSIFQGPLAFPETKDDVLPFVEGVRKRIKDANDIVLAGGGSVAIELAGEIKDIYPNKNVTVVQGGGHLLNDVYPLRFRTFAEQGLVKRDIKLVLNDYLDDIPTDGFTSVKTRSGTTIKADVVFNTRGGRPNTEFIKSLGPDVLTPGGLVKVRPTLQLAAYDDIFAGGDILDVKEQKQYAKALTHASVLAANILASISSTNSKLKPYKCSAELIVITIGKGCGVAYLGILWGIVLGDWFVRLVKP</sequence>